<dbReference type="Pfam" id="PF13358">
    <property type="entry name" value="DDE_3"/>
    <property type="match status" value="1"/>
</dbReference>
<dbReference type="Proteomes" id="UP000077098">
    <property type="component" value="Unassembled WGS sequence"/>
</dbReference>
<dbReference type="InterPro" id="IPR038717">
    <property type="entry name" value="Tc1-like_DDE_dom"/>
</dbReference>
<name>A0A176XG17_AGRTU</name>
<proteinExistence type="predicted"/>
<dbReference type="Gene3D" id="3.30.420.10">
    <property type="entry name" value="Ribonuclease H-like superfamily/Ribonuclease H"/>
    <property type="match status" value="1"/>
</dbReference>
<dbReference type="PANTHER" id="PTHR46564:SF1">
    <property type="entry name" value="TRANSPOSASE"/>
    <property type="match status" value="1"/>
</dbReference>
<dbReference type="EMBL" id="LXPS01000007">
    <property type="protein sequence ID" value="OAE48272.1"/>
    <property type="molecule type" value="Genomic_DNA"/>
</dbReference>
<evidence type="ECO:0000259" key="1">
    <source>
        <dbReference type="Pfam" id="PF13358"/>
    </source>
</evidence>
<sequence length="129" mass="13936">MTAPMVLDGAMNAVAFQAYVQQVLIPTLAPGDIVIMDNLPPHKARGVRHAIEDAGCRLLYLPPNSPDFNPIEKAFAKLKVVLRAKEERTIDGFTQAVNHSLDVQVLRRASSAPSSSGCSSCGSLRQRLP</sequence>
<evidence type="ECO:0000313" key="3">
    <source>
        <dbReference type="Proteomes" id="UP000077098"/>
    </source>
</evidence>
<protein>
    <submittedName>
        <fullName evidence="2">Transposase</fullName>
    </submittedName>
</protein>
<gene>
    <name evidence="2" type="ORF">A7J57_23075</name>
</gene>
<reference evidence="2 3" key="1">
    <citation type="submission" date="2016-05" db="EMBL/GenBank/DDBJ databases">
        <authorList>
            <person name="Lavstsen T."/>
            <person name="Jespersen J.S."/>
        </authorList>
    </citation>
    <scope>NUCLEOTIDE SEQUENCE [LARGE SCALE GENOMIC DNA]</scope>
    <source>
        <strain evidence="2 3">KCJ1736</strain>
    </source>
</reference>
<dbReference type="AlphaFoldDB" id="A0A176XG17"/>
<accession>A0A176XG17</accession>
<feature type="domain" description="Tc1-like transposase DDE" evidence="1">
    <location>
        <begin position="3"/>
        <end position="84"/>
    </location>
</feature>
<comment type="caution">
    <text evidence="2">The sequence shown here is derived from an EMBL/GenBank/DDBJ whole genome shotgun (WGS) entry which is preliminary data.</text>
</comment>
<dbReference type="PANTHER" id="PTHR46564">
    <property type="entry name" value="TRANSPOSASE"/>
    <property type="match status" value="1"/>
</dbReference>
<dbReference type="InterPro" id="IPR036397">
    <property type="entry name" value="RNaseH_sf"/>
</dbReference>
<organism evidence="2 3">
    <name type="scientific">Agrobacterium tumefaciens</name>
    <dbReference type="NCBI Taxonomy" id="358"/>
    <lineage>
        <taxon>Bacteria</taxon>
        <taxon>Pseudomonadati</taxon>
        <taxon>Pseudomonadota</taxon>
        <taxon>Alphaproteobacteria</taxon>
        <taxon>Hyphomicrobiales</taxon>
        <taxon>Rhizobiaceae</taxon>
        <taxon>Rhizobium/Agrobacterium group</taxon>
        <taxon>Agrobacterium</taxon>
        <taxon>Agrobacterium tumefaciens complex</taxon>
    </lineage>
</organism>
<evidence type="ECO:0000313" key="2">
    <source>
        <dbReference type="EMBL" id="OAE48272.1"/>
    </source>
</evidence>
<dbReference type="GO" id="GO:0003676">
    <property type="term" value="F:nucleic acid binding"/>
    <property type="evidence" value="ECO:0007669"/>
    <property type="project" value="InterPro"/>
</dbReference>